<evidence type="ECO:0000256" key="3">
    <source>
        <dbReference type="PROSITE-ProRule" id="PRU00169"/>
    </source>
</evidence>
<evidence type="ECO:0000259" key="4">
    <source>
        <dbReference type="PROSITE" id="PS50110"/>
    </source>
</evidence>
<dbReference type="InterPro" id="IPR001789">
    <property type="entry name" value="Sig_transdc_resp-reg_receiver"/>
</dbReference>
<dbReference type="AlphaFoldDB" id="H1DFK7"/>
<dbReference type="SMART" id="SM00448">
    <property type="entry name" value="REC"/>
    <property type="match status" value="1"/>
</dbReference>
<dbReference type="GO" id="GO:0000160">
    <property type="term" value="P:phosphorelay signal transduction system"/>
    <property type="evidence" value="ECO:0007669"/>
    <property type="project" value="UniProtKB-KW"/>
</dbReference>
<feature type="modified residue" description="4-aspartylphosphate" evidence="3">
    <location>
        <position position="55"/>
    </location>
</feature>
<dbReference type="CDD" id="cd17546">
    <property type="entry name" value="REC_hyHK_CKI1_RcsC-like"/>
    <property type="match status" value="1"/>
</dbReference>
<keyword evidence="6" id="KW-1185">Reference proteome</keyword>
<dbReference type="eggNOG" id="COG0745">
    <property type="taxonomic scope" value="Bacteria"/>
</dbReference>
<evidence type="ECO:0000313" key="5">
    <source>
        <dbReference type="EMBL" id="EHP48898.1"/>
    </source>
</evidence>
<dbReference type="Gene3D" id="3.40.50.2300">
    <property type="match status" value="1"/>
</dbReference>
<evidence type="ECO:0000256" key="2">
    <source>
        <dbReference type="ARBA" id="ARBA00023012"/>
    </source>
</evidence>
<keyword evidence="1 3" id="KW-0597">Phosphoprotein</keyword>
<proteinExistence type="predicted"/>
<dbReference type="PANTHER" id="PTHR45339">
    <property type="entry name" value="HYBRID SIGNAL TRANSDUCTION HISTIDINE KINASE J"/>
    <property type="match status" value="1"/>
</dbReference>
<dbReference type="HOGENOM" id="CLU_000445_69_12_10"/>
<sequence length="122" mass="13955">MEDAKGVILVAEDNESNFDLLNVILRKEYCLVRAENGEEAVRLYKECKPDLILMDIKMPGMDGWEATRLIREISADIIIVAVSAYSYESDRIKSLEAGCNEFITKPIDIHLLKTLIKKYVFK</sequence>
<dbReference type="InterPro" id="IPR011006">
    <property type="entry name" value="CheY-like_superfamily"/>
</dbReference>
<dbReference type="PANTHER" id="PTHR45339:SF1">
    <property type="entry name" value="HYBRID SIGNAL TRANSDUCTION HISTIDINE KINASE J"/>
    <property type="match status" value="1"/>
</dbReference>
<dbReference type="EMBL" id="ADMC01000016">
    <property type="protein sequence ID" value="EHP48898.1"/>
    <property type="molecule type" value="Genomic_DNA"/>
</dbReference>
<dbReference type="PROSITE" id="PS50110">
    <property type="entry name" value="RESPONSE_REGULATORY"/>
    <property type="match status" value="1"/>
</dbReference>
<gene>
    <name evidence="5" type="ORF">HMPREF9449_01043</name>
</gene>
<dbReference type="Proteomes" id="UP000004892">
    <property type="component" value="Unassembled WGS sequence"/>
</dbReference>
<organism evidence="5 6">
    <name type="scientific">Odoribacter laneus YIT 12061</name>
    <dbReference type="NCBI Taxonomy" id="742817"/>
    <lineage>
        <taxon>Bacteria</taxon>
        <taxon>Pseudomonadati</taxon>
        <taxon>Bacteroidota</taxon>
        <taxon>Bacteroidia</taxon>
        <taxon>Bacteroidales</taxon>
        <taxon>Odoribacteraceae</taxon>
        <taxon>Odoribacter</taxon>
    </lineage>
</organism>
<name>H1DFK7_9BACT</name>
<feature type="domain" description="Response regulatory" evidence="4">
    <location>
        <begin position="7"/>
        <end position="120"/>
    </location>
</feature>
<dbReference type="STRING" id="742817.HMPREF9449_01043"/>
<protein>
    <recommendedName>
        <fullName evidence="4">Response regulatory domain-containing protein</fullName>
    </recommendedName>
</protein>
<dbReference type="Pfam" id="PF00072">
    <property type="entry name" value="Response_reg"/>
    <property type="match status" value="1"/>
</dbReference>
<dbReference type="PATRIC" id="fig|742817.3.peg.1105"/>
<reference evidence="5 6" key="1">
    <citation type="submission" date="2012-01" db="EMBL/GenBank/DDBJ databases">
        <title>The Genome Sequence of Odoribacter laneus YIT 12061.</title>
        <authorList>
            <consortium name="The Broad Institute Genome Sequencing Platform"/>
            <person name="Earl A."/>
            <person name="Ward D."/>
            <person name="Feldgarden M."/>
            <person name="Gevers D."/>
            <person name="Morotomi M."/>
            <person name="Young S.K."/>
            <person name="Zeng Q."/>
            <person name="Gargeya S."/>
            <person name="Fitzgerald M."/>
            <person name="Haas B."/>
            <person name="Abouelleil A."/>
            <person name="Alvarado L."/>
            <person name="Arachchi H.M."/>
            <person name="Berlin A."/>
            <person name="Chapman S.B."/>
            <person name="Gearin G."/>
            <person name="Goldberg J."/>
            <person name="Griggs A."/>
            <person name="Gujja S."/>
            <person name="Hansen M."/>
            <person name="Heiman D."/>
            <person name="Howarth C."/>
            <person name="Larimer J."/>
            <person name="Lui A."/>
            <person name="MacDonald P.J.P."/>
            <person name="McCowen C."/>
            <person name="Montmayeur A."/>
            <person name="Murphy C."/>
            <person name="Neiman D."/>
            <person name="Pearson M."/>
            <person name="Priest M."/>
            <person name="Roberts A."/>
            <person name="Saif S."/>
            <person name="Shea T."/>
            <person name="Sisk P."/>
            <person name="Stolte C."/>
            <person name="Sykes S."/>
            <person name="Wortman J."/>
            <person name="Nusbaum C."/>
            <person name="Birren B."/>
        </authorList>
    </citation>
    <scope>NUCLEOTIDE SEQUENCE [LARGE SCALE GENOMIC DNA]</scope>
    <source>
        <strain evidence="5 6">YIT 12061</strain>
    </source>
</reference>
<keyword evidence="2" id="KW-0902">Two-component regulatory system</keyword>
<comment type="caution">
    <text evidence="5">The sequence shown here is derived from an EMBL/GenBank/DDBJ whole genome shotgun (WGS) entry which is preliminary data.</text>
</comment>
<evidence type="ECO:0000256" key="1">
    <source>
        <dbReference type="ARBA" id="ARBA00022553"/>
    </source>
</evidence>
<accession>H1DFK7</accession>
<evidence type="ECO:0000313" key="6">
    <source>
        <dbReference type="Proteomes" id="UP000004892"/>
    </source>
</evidence>
<dbReference type="SUPFAM" id="SSF52172">
    <property type="entry name" value="CheY-like"/>
    <property type="match status" value="1"/>
</dbReference>